<evidence type="ECO:0000256" key="1">
    <source>
        <dbReference type="SAM" id="MobiDB-lite"/>
    </source>
</evidence>
<proteinExistence type="predicted"/>
<evidence type="ECO:0000313" key="3">
    <source>
        <dbReference type="Proteomes" id="UP000010959"/>
    </source>
</evidence>
<feature type="region of interest" description="Disordered" evidence="1">
    <location>
        <begin position="42"/>
        <end position="62"/>
    </location>
</feature>
<comment type="caution">
    <text evidence="2">The sequence shown here is derived from an EMBL/GenBank/DDBJ whole genome shotgun (WGS) entry which is preliminary data.</text>
</comment>
<protein>
    <submittedName>
        <fullName evidence="2">Uncharacterized protein</fullName>
    </submittedName>
</protein>
<reference evidence="2 3" key="1">
    <citation type="journal article" date="2013" name="Mar. Genomics">
        <title>Expression of sulfatases in Rhodopirellula baltica and the diversity of sulfatases in the genus Rhodopirellula.</title>
        <authorList>
            <person name="Wegner C.E."/>
            <person name="Richter-Heitmann T."/>
            <person name="Klindworth A."/>
            <person name="Klockow C."/>
            <person name="Richter M."/>
            <person name="Achstetter T."/>
            <person name="Glockner F.O."/>
            <person name="Harder J."/>
        </authorList>
    </citation>
    <scope>NUCLEOTIDE SEQUENCE [LARGE SCALE GENOMIC DNA]</scope>
    <source>
        <strain evidence="2 3">SWK14</strain>
    </source>
</reference>
<gene>
    <name evidence="2" type="ORF">RBSWK_05311</name>
</gene>
<dbReference type="Proteomes" id="UP000010959">
    <property type="component" value="Unassembled WGS sequence"/>
</dbReference>
<organism evidence="2 3">
    <name type="scientific">Rhodopirellula baltica SWK14</name>
    <dbReference type="NCBI Taxonomy" id="993516"/>
    <lineage>
        <taxon>Bacteria</taxon>
        <taxon>Pseudomonadati</taxon>
        <taxon>Planctomycetota</taxon>
        <taxon>Planctomycetia</taxon>
        <taxon>Pirellulales</taxon>
        <taxon>Pirellulaceae</taxon>
        <taxon>Rhodopirellula</taxon>
    </lineage>
</organism>
<sequence length="62" mass="6835">MPRVENGFITKTMTYHIDQAQMGTNLFDLALAALSSVEEDSKVSCGRRTPLHPACDAHSSRQ</sequence>
<accession>L7CAA0</accession>
<evidence type="ECO:0000313" key="2">
    <source>
        <dbReference type="EMBL" id="ELP30750.1"/>
    </source>
</evidence>
<dbReference type="AlphaFoldDB" id="L7CAA0"/>
<dbReference type="PATRIC" id="fig|993516.3.peg.5682"/>
<name>L7CAA0_RHOBT</name>
<dbReference type="EMBL" id="AMWG01000145">
    <property type="protein sequence ID" value="ELP30750.1"/>
    <property type="molecule type" value="Genomic_DNA"/>
</dbReference>